<dbReference type="InterPro" id="IPR015797">
    <property type="entry name" value="NUDIX_hydrolase-like_dom_sf"/>
</dbReference>
<dbReference type="InterPro" id="IPR020084">
    <property type="entry name" value="NUDIX_hydrolase_CS"/>
</dbReference>
<gene>
    <name evidence="3" type="ORF">WL29_22365</name>
</gene>
<keyword evidence="2" id="KW-0694">RNA-binding</keyword>
<sequence length="250" mass="27451">MTVRQIATGLMSPKKMDCAFLWLYCMYGQPYSKYLAEGAADTMPMVMALLRWDGRFGTMGGKVDPGESLREALSRESCEEANYWLASDAEPEMLGTFQDGDWHVHSFALEVTYPELVAARAQASAMSNASPECAGWVIAPMGTYRAEDDGPRGVEAFRVNHFASTAGLEFDVLLANVRARQAKAETKRAVLSRLRSLYKQAVVSRSGVSYFLTADEAQAVSQEDIDALKIETGYRDRCAGSALQQEVCPG</sequence>
<accession>A0A106QDB7</accession>
<evidence type="ECO:0000313" key="4">
    <source>
        <dbReference type="Proteomes" id="UP000060630"/>
    </source>
</evidence>
<dbReference type="Proteomes" id="UP000060630">
    <property type="component" value="Unassembled WGS sequence"/>
</dbReference>
<dbReference type="Pfam" id="PF22327">
    <property type="entry name" value="Nudt16-like"/>
    <property type="match status" value="1"/>
</dbReference>
<evidence type="ECO:0000313" key="3">
    <source>
        <dbReference type="EMBL" id="KWA84112.1"/>
    </source>
</evidence>
<dbReference type="AlphaFoldDB" id="A0A106QDB7"/>
<name>A0A106QDB7_9BURK</name>
<comment type="cofactor">
    <cofactor evidence="1">
        <name>Mg(2+)</name>
        <dbReference type="ChEBI" id="CHEBI:18420"/>
    </cofactor>
</comment>
<evidence type="ECO:0000256" key="1">
    <source>
        <dbReference type="ARBA" id="ARBA00001946"/>
    </source>
</evidence>
<dbReference type="InterPro" id="IPR054754">
    <property type="entry name" value="NudT16"/>
</dbReference>
<dbReference type="GO" id="GO:0003723">
    <property type="term" value="F:RNA binding"/>
    <property type="evidence" value="ECO:0007669"/>
    <property type="project" value="UniProtKB-KW"/>
</dbReference>
<reference evidence="3 4" key="1">
    <citation type="submission" date="2015-11" db="EMBL/GenBank/DDBJ databases">
        <title>Expanding the genomic diversity of Burkholderia species for the development of highly accurate diagnostics.</title>
        <authorList>
            <person name="Sahl J."/>
            <person name="Keim P."/>
            <person name="Wagner D."/>
        </authorList>
    </citation>
    <scope>NUCLEOTIDE SEQUENCE [LARGE SCALE GENOMIC DNA]</scope>
    <source>
        <strain evidence="3 4">MSMB2087WGS</strain>
    </source>
</reference>
<dbReference type="SUPFAM" id="SSF55811">
    <property type="entry name" value="Nudix"/>
    <property type="match status" value="1"/>
</dbReference>
<organism evidence="3 4">
    <name type="scientific">Burkholderia ubonensis</name>
    <dbReference type="NCBI Taxonomy" id="101571"/>
    <lineage>
        <taxon>Bacteria</taxon>
        <taxon>Pseudomonadati</taxon>
        <taxon>Pseudomonadota</taxon>
        <taxon>Betaproteobacteria</taxon>
        <taxon>Burkholderiales</taxon>
        <taxon>Burkholderiaceae</taxon>
        <taxon>Burkholderia</taxon>
        <taxon>Burkholderia cepacia complex</taxon>
    </lineage>
</organism>
<dbReference type="EMBL" id="LPHD01000049">
    <property type="protein sequence ID" value="KWA84112.1"/>
    <property type="molecule type" value="Genomic_DNA"/>
</dbReference>
<dbReference type="PROSITE" id="PS00893">
    <property type="entry name" value="NUDIX_BOX"/>
    <property type="match status" value="1"/>
</dbReference>
<proteinExistence type="predicted"/>
<comment type="caution">
    <text evidence="3">The sequence shown here is derived from an EMBL/GenBank/DDBJ whole genome shotgun (WGS) entry which is preliminary data.</text>
</comment>
<dbReference type="Gene3D" id="3.90.79.10">
    <property type="entry name" value="Nucleoside Triphosphate Pyrophosphohydrolase"/>
    <property type="match status" value="1"/>
</dbReference>
<protein>
    <submittedName>
        <fullName evidence="3">Uncharacterized protein</fullName>
    </submittedName>
</protein>
<evidence type="ECO:0000256" key="2">
    <source>
        <dbReference type="ARBA" id="ARBA00022884"/>
    </source>
</evidence>
<dbReference type="GO" id="GO:0016787">
    <property type="term" value="F:hydrolase activity"/>
    <property type="evidence" value="ECO:0007669"/>
    <property type="project" value="InterPro"/>
</dbReference>